<evidence type="ECO:0000313" key="3">
    <source>
        <dbReference type="EMBL" id="PIN26720.1"/>
    </source>
</evidence>
<keyword evidence="4" id="KW-1185">Reference proteome</keyword>
<organism evidence="3 4">
    <name type="scientific">Handroanthus impetiginosus</name>
    <dbReference type="NCBI Taxonomy" id="429701"/>
    <lineage>
        <taxon>Eukaryota</taxon>
        <taxon>Viridiplantae</taxon>
        <taxon>Streptophyta</taxon>
        <taxon>Embryophyta</taxon>
        <taxon>Tracheophyta</taxon>
        <taxon>Spermatophyta</taxon>
        <taxon>Magnoliopsida</taxon>
        <taxon>eudicotyledons</taxon>
        <taxon>Gunneridae</taxon>
        <taxon>Pentapetalae</taxon>
        <taxon>asterids</taxon>
        <taxon>lamiids</taxon>
        <taxon>Lamiales</taxon>
        <taxon>Bignoniaceae</taxon>
        <taxon>Crescentiina</taxon>
        <taxon>Tabebuia alliance</taxon>
        <taxon>Handroanthus</taxon>
    </lineage>
</organism>
<comment type="caution">
    <text evidence="3">The sequence shown here is derived from an EMBL/GenBank/DDBJ whole genome shotgun (WGS) entry which is preliminary data.</text>
</comment>
<name>A0A2G9IAN2_9LAMI</name>
<evidence type="ECO:0000313" key="4">
    <source>
        <dbReference type="Proteomes" id="UP000231279"/>
    </source>
</evidence>
<sequence>MAALLIFATLFILSISRAEDRAHGLSNETPMAISPQAYAFFHPNALPPTTTKPCDSSTKCSTLPLAAAATVQSTSAHESTTTTRGGRRLGAGGIAGICLSFVSVCFVGMGVYYVIIKRRANFKGADQEKQPASV</sequence>
<dbReference type="EMBL" id="NKXS01000056">
    <property type="protein sequence ID" value="PIN26720.1"/>
    <property type="molecule type" value="Genomic_DNA"/>
</dbReference>
<keyword evidence="2" id="KW-0732">Signal</keyword>
<protein>
    <recommendedName>
        <fullName evidence="5">Transmembrane protein</fullName>
    </recommendedName>
</protein>
<proteinExistence type="predicted"/>
<feature type="chain" id="PRO_5013681564" description="Transmembrane protein" evidence="2">
    <location>
        <begin position="19"/>
        <end position="134"/>
    </location>
</feature>
<dbReference type="STRING" id="429701.A0A2G9IAN2"/>
<dbReference type="OrthoDB" id="1929763at2759"/>
<feature type="signal peptide" evidence="2">
    <location>
        <begin position="1"/>
        <end position="18"/>
    </location>
</feature>
<evidence type="ECO:0000256" key="1">
    <source>
        <dbReference type="SAM" id="Phobius"/>
    </source>
</evidence>
<reference evidence="4" key="1">
    <citation type="journal article" date="2018" name="Gigascience">
        <title>Genome assembly of the Pink Ipe (Handroanthus impetiginosus, Bignoniaceae), a highly valued, ecologically keystone Neotropical timber forest tree.</title>
        <authorList>
            <person name="Silva-Junior O.B."/>
            <person name="Grattapaglia D."/>
            <person name="Novaes E."/>
            <person name="Collevatti R.G."/>
        </authorList>
    </citation>
    <scope>NUCLEOTIDE SEQUENCE [LARGE SCALE GENOMIC DNA]</scope>
    <source>
        <strain evidence="4">cv. UFG-1</strain>
    </source>
</reference>
<evidence type="ECO:0000256" key="2">
    <source>
        <dbReference type="SAM" id="SignalP"/>
    </source>
</evidence>
<accession>A0A2G9IAN2</accession>
<keyword evidence="1" id="KW-0812">Transmembrane</keyword>
<dbReference type="PANTHER" id="PTHR35718">
    <property type="entry name" value="EXPRESSED PROTEIN"/>
    <property type="match status" value="1"/>
</dbReference>
<dbReference type="Proteomes" id="UP000231279">
    <property type="component" value="Unassembled WGS sequence"/>
</dbReference>
<dbReference type="PANTHER" id="PTHR35718:SF1">
    <property type="entry name" value="EXPRESSED PROTEIN"/>
    <property type="match status" value="1"/>
</dbReference>
<evidence type="ECO:0008006" key="5">
    <source>
        <dbReference type="Google" id="ProtNLM"/>
    </source>
</evidence>
<feature type="transmembrane region" description="Helical" evidence="1">
    <location>
        <begin position="94"/>
        <end position="115"/>
    </location>
</feature>
<keyword evidence="1" id="KW-0472">Membrane</keyword>
<keyword evidence="1" id="KW-1133">Transmembrane helix</keyword>
<gene>
    <name evidence="3" type="ORF">CDL12_00530</name>
</gene>
<dbReference type="AlphaFoldDB" id="A0A2G9IAN2"/>